<keyword evidence="1" id="KW-0732">Signal</keyword>
<dbReference type="KEGG" id="fgg:FSB75_11055"/>
<organism evidence="2 3">
    <name type="scientific">Flavisolibacter ginsenosidimutans</name>
    <dbReference type="NCBI Taxonomy" id="661481"/>
    <lineage>
        <taxon>Bacteria</taxon>
        <taxon>Pseudomonadati</taxon>
        <taxon>Bacteroidota</taxon>
        <taxon>Chitinophagia</taxon>
        <taxon>Chitinophagales</taxon>
        <taxon>Chitinophagaceae</taxon>
        <taxon>Flavisolibacter</taxon>
    </lineage>
</organism>
<dbReference type="AlphaFoldDB" id="A0A5B8UJ33"/>
<dbReference type="Pfam" id="PF06037">
    <property type="entry name" value="DUF922"/>
    <property type="match status" value="1"/>
</dbReference>
<dbReference type="EMBL" id="CP042433">
    <property type="protein sequence ID" value="QEC56406.1"/>
    <property type="molecule type" value="Genomic_DNA"/>
</dbReference>
<reference evidence="2 3" key="1">
    <citation type="journal article" date="2015" name="Int. J. Syst. Evol. Microbiol.">
        <title>Flavisolibacter ginsenosidimutans sp. nov., with ginsenoside-converting activity isolated from soil used for cultivating ginseng.</title>
        <authorList>
            <person name="Zhao Y."/>
            <person name="Liu Q."/>
            <person name="Kang M.S."/>
            <person name="Jin F."/>
            <person name="Yu H."/>
            <person name="Im W.T."/>
        </authorList>
    </citation>
    <scope>NUCLEOTIDE SEQUENCE [LARGE SCALE GENOMIC DNA]</scope>
    <source>
        <strain evidence="2 3">Gsoil 636</strain>
    </source>
</reference>
<accession>A0A5B8UJ33</accession>
<evidence type="ECO:0000313" key="3">
    <source>
        <dbReference type="Proteomes" id="UP000321204"/>
    </source>
</evidence>
<gene>
    <name evidence="2" type="ORF">FSB75_11055</name>
</gene>
<dbReference type="RefSeq" id="WP_146787051.1">
    <property type="nucleotide sequence ID" value="NZ_BAABIO010000001.1"/>
</dbReference>
<feature type="chain" id="PRO_5022714537" evidence="1">
    <location>
        <begin position="24"/>
        <end position="202"/>
    </location>
</feature>
<evidence type="ECO:0000313" key="2">
    <source>
        <dbReference type="EMBL" id="QEC56406.1"/>
    </source>
</evidence>
<evidence type="ECO:0000256" key="1">
    <source>
        <dbReference type="SAM" id="SignalP"/>
    </source>
</evidence>
<sequence>MKRFHLLPLLLLTANFSGTPAPAKPQLPVPVTVTVPEKILPGGEDENEVIPWQPERKLGWEDFLCAPQKQGDAVASTSTSLGISYQVKDGDLTFHISCHFSKKKSWGLLRTDYILAHEQVHFDITELHARKLYEALSNYQFNPETFKKDIAAIYEQIVKEKEDMQEAYDGETDHSRRKSIQYEWFDKVDKMLAQTAAYAAYP</sequence>
<feature type="signal peptide" evidence="1">
    <location>
        <begin position="1"/>
        <end position="23"/>
    </location>
</feature>
<protein>
    <submittedName>
        <fullName evidence="2">DUF922 domain-containing protein</fullName>
    </submittedName>
</protein>
<dbReference type="OrthoDB" id="5431540at2"/>
<dbReference type="Proteomes" id="UP000321204">
    <property type="component" value="Chromosome"/>
</dbReference>
<proteinExistence type="predicted"/>
<dbReference type="InterPro" id="IPR010321">
    <property type="entry name" value="DUF922"/>
</dbReference>
<keyword evidence="3" id="KW-1185">Reference proteome</keyword>
<name>A0A5B8UJ33_9BACT</name>